<dbReference type="OrthoDB" id="7835646at2"/>
<evidence type="ECO:0000313" key="2">
    <source>
        <dbReference type="EMBL" id="ARU01922.1"/>
    </source>
</evidence>
<protein>
    <submittedName>
        <fullName evidence="2">Uncharacterized protein</fullName>
    </submittedName>
</protein>
<dbReference type="KEGG" id="lvs:LOKVESSMR4R_02626"/>
<dbReference type="AlphaFoldDB" id="A0A1Y0EF63"/>
<dbReference type="EMBL" id="CP021431">
    <property type="protein sequence ID" value="ARU01922.1"/>
    <property type="molecule type" value="Genomic_DNA"/>
</dbReference>
<dbReference type="RefSeq" id="WP_087209082.1">
    <property type="nucleotide sequence ID" value="NZ_CP021431.1"/>
</dbReference>
<feature type="signal peptide" evidence="1">
    <location>
        <begin position="1"/>
        <end position="22"/>
    </location>
</feature>
<keyword evidence="3" id="KW-1185">Reference proteome</keyword>
<sequence>MSLHCAHLCTLAAALSIGTAAAAEAPLQIFANGEALARDGFLAPELTRDGWELRFDHVFVTLSGVSALQTDRPYDAHAGGKPSATQTVIFDAIEQMTIDLTDTDAEGRVPLATTAAPEGHYTALVWSVVPAASGDWAGKSMVLIGTATRDGQSVDFTLTSDATHDYICGEYVGDTRKGFVTAGGDADLELTFHLDHVFGRYDKGAADHMNVHALGFDAFATGGTHDMALTGLHIGHVGEGHCAVSYR</sequence>
<gene>
    <name evidence="2" type="ORF">LOKVESSMR4R_02626</name>
</gene>
<organism evidence="2 3">
    <name type="scientific">Yoonia vestfoldensis</name>
    <dbReference type="NCBI Taxonomy" id="245188"/>
    <lineage>
        <taxon>Bacteria</taxon>
        <taxon>Pseudomonadati</taxon>
        <taxon>Pseudomonadota</taxon>
        <taxon>Alphaproteobacteria</taxon>
        <taxon>Rhodobacterales</taxon>
        <taxon>Paracoccaceae</taxon>
        <taxon>Yoonia</taxon>
    </lineage>
</organism>
<evidence type="ECO:0000256" key="1">
    <source>
        <dbReference type="SAM" id="SignalP"/>
    </source>
</evidence>
<evidence type="ECO:0000313" key="3">
    <source>
        <dbReference type="Proteomes" id="UP000195273"/>
    </source>
</evidence>
<name>A0A1Y0EF63_9RHOB</name>
<reference evidence="2 3" key="1">
    <citation type="submission" date="2017-05" db="EMBL/GenBank/DDBJ databases">
        <title>Genome Sequence of Loktanella vestfoldensis Strain SMR4r Isolated from a Culture of the Diatom Skeletonema marinoi.</title>
        <authorList>
            <person name="Topel M."/>
            <person name="Pinder M.I.M."/>
            <person name="Johansson O.N."/>
            <person name="Kourtchenko O."/>
            <person name="Godhe A."/>
            <person name="Clarke A.K."/>
        </authorList>
    </citation>
    <scope>NUCLEOTIDE SEQUENCE [LARGE SCALE GENOMIC DNA]</scope>
    <source>
        <strain evidence="2 3">SMR4r</strain>
    </source>
</reference>
<feature type="chain" id="PRO_5012055890" evidence="1">
    <location>
        <begin position="23"/>
        <end position="247"/>
    </location>
</feature>
<keyword evidence="1" id="KW-0732">Signal</keyword>
<dbReference type="Proteomes" id="UP000195273">
    <property type="component" value="Chromosome"/>
</dbReference>
<proteinExistence type="predicted"/>
<accession>A0A1Y0EF63</accession>